<dbReference type="PROSITE" id="PS50994">
    <property type="entry name" value="INTEGRASE"/>
    <property type="match status" value="1"/>
</dbReference>
<dbReference type="PANTHER" id="PTHR46889:SF4">
    <property type="entry name" value="TRANSPOSASE INSO FOR INSERTION SEQUENCE ELEMENT IS911B-RELATED"/>
    <property type="match status" value="1"/>
</dbReference>
<reference evidence="3 4" key="1">
    <citation type="submission" date="2020-08" db="EMBL/GenBank/DDBJ databases">
        <title>Genome sequence of Diaphorobacter ruginosibacter DSM 27467T.</title>
        <authorList>
            <person name="Hyun D.-W."/>
            <person name="Bae J.-W."/>
        </authorList>
    </citation>
    <scope>NUCLEOTIDE SEQUENCE [LARGE SCALE GENOMIC DNA]</scope>
    <source>
        <strain evidence="3 4">DSM 27467</strain>
    </source>
</reference>
<dbReference type="PANTHER" id="PTHR46889">
    <property type="entry name" value="TRANSPOSASE INSF FOR INSERTION SEQUENCE IS3B-RELATED"/>
    <property type="match status" value="1"/>
</dbReference>
<dbReference type="InterPro" id="IPR025948">
    <property type="entry name" value="HTH-like_dom"/>
</dbReference>
<dbReference type="Gene3D" id="3.30.420.10">
    <property type="entry name" value="Ribonuclease H-like superfamily/Ribonuclease H"/>
    <property type="match status" value="1"/>
</dbReference>
<dbReference type="RefSeq" id="WP_187596031.1">
    <property type="nucleotide sequence ID" value="NZ_CP060714.1"/>
</dbReference>
<organism evidence="3 4">
    <name type="scientific">Diaphorobacter ruginosibacter</name>
    <dbReference type="NCBI Taxonomy" id="1715720"/>
    <lineage>
        <taxon>Bacteria</taxon>
        <taxon>Pseudomonadati</taxon>
        <taxon>Pseudomonadota</taxon>
        <taxon>Betaproteobacteria</taxon>
        <taxon>Burkholderiales</taxon>
        <taxon>Comamonadaceae</taxon>
        <taxon>Diaphorobacter</taxon>
    </lineage>
</organism>
<name>A0A7G9RJI3_9BURK</name>
<dbReference type="Gene3D" id="1.10.10.60">
    <property type="entry name" value="Homeodomain-like"/>
    <property type="match status" value="1"/>
</dbReference>
<evidence type="ECO:0000313" key="3">
    <source>
        <dbReference type="EMBL" id="QNN55758.1"/>
    </source>
</evidence>
<dbReference type="GO" id="GO:0004803">
    <property type="term" value="F:transposase activity"/>
    <property type="evidence" value="ECO:0007669"/>
    <property type="project" value="InterPro"/>
</dbReference>
<feature type="coiled-coil region" evidence="1">
    <location>
        <begin position="64"/>
        <end position="91"/>
    </location>
</feature>
<feature type="domain" description="Integrase catalytic" evidence="2">
    <location>
        <begin position="217"/>
        <end position="383"/>
    </location>
</feature>
<dbReference type="SUPFAM" id="SSF46689">
    <property type="entry name" value="Homeodomain-like"/>
    <property type="match status" value="1"/>
</dbReference>
<evidence type="ECO:0000259" key="2">
    <source>
        <dbReference type="PROSITE" id="PS50994"/>
    </source>
</evidence>
<gene>
    <name evidence="3" type="ORF">H9K76_14180</name>
</gene>
<dbReference type="InterPro" id="IPR002514">
    <property type="entry name" value="Transposase_8"/>
</dbReference>
<dbReference type="EMBL" id="CP060714">
    <property type="protein sequence ID" value="QNN55758.1"/>
    <property type="molecule type" value="Genomic_DNA"/>
</dbReference>
<dbReference type="InterPro" id="IPR012337">
    <property type="entry name" value="RNaseH-like_sf"/>
</dbReference>
<dbReference type="Pfam" id="PF13276">
    <property type="entry name" value="HTH_21"/>
    <property type="match status" value="1"/>
</dbReference>
<dbReference type="KEGG" id="drg:H9K76_14180"/>
<dbReference type="InterPro" id="IPR009057">
    <property type="entry name" value="Homeodomain-like_sf"/>
</dbReference>
<dbReference type="InterPro" id="IPR048020">
    <property type="entry name" value="Transpos_IS3"/>
</dbReference>
<dbReference type="GO" id="GO:0003677">
    <property type="term" value="F:DNA binding"/>
    <property type="evidence" value="ECO:0007669"/>
    <property type="project" value="InterPro"/>
</dbReference>
<dbReference type="GO" id="GO:0006313">
    <property type="term" value="P:DNA transposition"/>
    <property type="evidence" value="ECO:0007669"/>
    <property type="project" value="InterPro"/>
</dbReference>
<evidence type="ECO:0000313" key="4">
    <source>
        <dbReference type="Proteomes" id="UP000515811"/>
    </source>
</evidence>
<dbReference type="AlphaFoldDB" id="A0A7G9RJI3"/>
<dbReference type="Pfam" id="PF13333">
    <property type="entry name" value="rve_2"/>
    <property type="match status" value="1"/>
</dbReference>
<dbReference type="InterPro" id="IPR001584">
    <property type="entry name" value="Integrase_cat-core"/>
</dbReference>
<protein>
    <submittedName>
        <fullName evidence="3">IS3 family transposase</fullName>
    </submittedName>
</protein>
<evidence type="ECO:0000256" key="1">
    <source>
        <dbReference type="SAM" id="Coils"/>
    </source>
</evidence>
<accession>A0A7G9RJI3</accession>
<dbReference type="InterPro" id="IPR036397">
    <property type="entry name" value="RNaseH_sf"/>
</dbReference>
<dbReference type="SUPFAM" id="SSF53098">
    <property type="entry name" value="Ribonuclease H-like"/>
    <property type="match status" value="1"/>
</dbReference>
<proteinExistence type="predicted"/>
<dbReference type="InterPro" id="IPR050900">
    <property type="entry name" value="Transposase_IS3/IS150/IS904"/>
</dbReference>
<keyword evidence="1" id="KW-0175">Coiled coil</keyword>
<keyword evidence="4" id="KW-1185">Reference proteome</keyword>
<dbReference type="Pfam" id="PF00665">
    <property type="entry name" value="rve"/>
    <property type="match status" value="1"/>
</dbReference>
<dbReference type="Pfam" id="PF01527">
    <property type="entry name" value="HTH_Tnp_1"/>
    <property type="match status" value="1"/>
</dbReference>
<sequence length="383" mass="44080">MTPQRTRRTFDTTFKRQVIKMIKDQGIPVSQVCRDLNLVDSAVRRWLAQHEGECNGKLTGAMPLTPEQQRIRQLERENQRLKGDVELLKKAFGFLRPGYEVIQTLITHMREKAAIARLCPLLGISRSGFYAARSRLSRPRIVSMQETQLQAAFADSAQTYGSRRLSKAMQARGFAMGRYRTRTLMRRLELRARWSRKFRHTTDSRHDLPVADNVLNRHFNPDAINKAWVSDITYIRTASGWLYLAAVLDLHSRKVVGWSMSPSMPADLVCSALQMAITLRQPPKGLIVHSDRGSQYASAAHSELLRRNHCIASMSRKGNCWDTTVMERFLLNLKMERVWRRQYANHTEAIADIADYIVNFYNARRLHSALGYRSPVEYEQAST</sequence>
<dbReference type="Proteomes" id="UP000515811">
    <property type="component" value="Chromosome"/>
</dbReference>
<dbReference type="GO" id="GO:0015074">
    <property type="term" value="P:DNA integration"/>
    <property type="evidence" value="ECO:0007669"/>
    <property type="project" value="InterPro"/>
</dbReference>
<dbReference type="NCBIfam" id="NF033516">
    <property type="entry name" value="transpos_IS3"/>
    <property type="match status" value="1"/>
</dbReference>